<evidence type="ECO:0000256" key="2">
    <source>
        <dbReference type="SAM" id="Phobius"/>
    </source>
</evidence>
<reference evidence="3 4" key="1">
    <citation type="journal article" date="2023" name="Arcadia Sci">
        <title>De novo assembly of a long-read Amblyomma americanum tick genome.</title>
        <authorList>
            <person name="Chou S."/>
            <person name="Poskanzer K.E."/>
            <person name="Rollins M."/>
            <person name="Thuy-Boun P.S."/>
        </authorList>
    </citation>
    <scope>NUCLEOTIDE SEQUENCE [LARGE SCALE GENOMIC DNA]</scope>
    <source>
        <strain evidence="3">F_SG_1</strain>
        <tissue evidence="3">Salivary glands</tissue>
    </source>
</reference>
<evidence type="ECO:0000313" key="3">
    <source>
        <dbReference type="EMBL" id="KAK8782332.1"/>
    </source>
</evidence>
<name>A0AAQ4F6K4_AMBAM</name>
<keyword evidence="2" id="KW-0472">Membrane</keyword>
<evidence type="ECO:0000313" key="4">
    <source>
        <dbReference type="Proteomes" id="UP001321473"/>
    </source>
</evidence>
<dbReference type="AlphaFoldDB" id="A0AAQ4F6K4"/>
<keyword evidence="2" id="KW-1133">Transmembrane helix</keyword>
<evidence type="ECO:0000256" key="1">
    <source>
        <dbReference type="SAM" id="MobiDB-lite"/>
    </source>
</evidence>
<sequence length="104" mass="10760">MLIGRIGGAQIQDGMAVLSPLEGDDSSDGQLHKLVTLSLASAGSFVLLLALFPLLVRTTGRRAEEPTGLADDALAADDTNSSFGNGLRRSLDHSAAGPCDDFYG</sequence>
<dbReference type="EMBL" id="JARKHS020006776">
    <property type="protein sequence ID" value="KAK8782332.1"/>
    <property type="molecule type" value="Genomic_DNA"/>
</dbReference>
<gene>
    <name evidence="3" type="ORF">V5799_016325</name>
</gene>
<accession>A0AAQ4F6K4</accession>
<keyword evidence="2" id="KW-0812">Transmembrane</keyword>
<feature type="transmembrane region" description="Helical" evidence="2">
    <location>
        <begin position="34"/>
        <end position="56"/>
    </location>
</feature>
<comment type="caution">
    <text evidence="3">The sequence shown here is derived from an EMBL/GenBank/DDBJ whole genome shotgun (WGS) entry which is preliminary data.</text>
</comment>
<dbReference type="Proteomes" id="UP001321473">
    <property type="component" value="Unassembled WGS sequence"/>
</dbReference>
<organism evidence="3 4">
    <name type="scientific">Amblyomma americanum</name>
    <name type="common">Lone star tick</name>
    <dbReference type="NCBI Taxonomy" id="6943"/>
    <lineage>
        <taxon>Eukaryota</taxon>
        <taxon>Metazoa</taxon>
        <taxon>Ecdysozoa</taxon>
        <taxon>Arthropoda</taxon>
        <taxon>Chelicerata</taxon>
        <taxon>Arachnida</taxon>
        <taxon>Acari</taxon>
        <taxon>Parasitiformes</taxon>
        <taxon>Ixodida</taxon>
        <taxon>Ixodoidea</taxon>
        <taxon>Ixodidae</taxon>
        <taxon>Amblyomminae</taxon>
        <taxon>Amblyomma</taxon>
    </lineage>
</organism>
<protein>
    <submittedName>
        <fullName evidence="3">Uncharacterized protein</fullName>
    </submittedName>
</protein>
<feature type="region of interest" description="Disordered" evidence="1">
    <location>
        <begin position="84"/>
        <end position="104"/>
    </location>
</feature>
<proteinExistence type="predicted"/>
<feature type="non-terminal residue" evidence="3">
    <location>
        <position position="104"/>
    </location>
</feature>
<keyword evidence="4" id="KW-1185">Reference proteome</keyword>